<keyword evidence="3" id="KW-0175">Coiled coil</keyword>
<dbReference type="CDD" id="cd00130">
    <property type="entry name" value="PAS"/>
    <property type="match status" value="1"/>
</dbReference>
<dbReference type="PANTHER" id="PTHR43547">
    <property type="entry name" value="TWO-COMPONENT HISTIDINE KINASE"/>
    <property type="match status" value="1"/>
</dbReference>
<dbReference type="OrthoDB" id="60033at2759"/>
<dbReference type="SUPFAM" id="SSF47384">
    <property type="entry name" value="Homodimeric domain of signal transducing histidine kinase"/>
    <property type="match status" value="2"/>
</dbReference>
<feature type="compositionally biased region" description="Polar residues" evidence="4">
    <location>
        <begin position="187"/>
        <end position="198"/>
    </location>
</feature>
<dbReference type="CDD" id="cd17546">
    <property type="entry name" value="REC_hyHK_CKI1_RcsC-like"/>
    <property type="match status" value="1"/>
</dbReference>
<dbReference type="STRING" id="105984.A0A427Y4P3"/>
<dbReference type="SMART" id="SM00387">
    <property type="entry name" value="HATPase_c"/>
    <property type="match status" value="2"/>
</dbReference>
<dbReference type="Gene3D" id="3.30.565.10">
    <property type="entry name" value="Histidine kinase-like ATPase, C-terminal domain"/>
    <property type="match status" value="2"/>
</dbReference>
<dbReference type="InterPro" id="IPR003594">
    <property type="entry name" value="HATPase_dom"/>
</dbReference>
<dbReference type="InterPro" id="IPR003661">
    <property type="entry name" value="HisK_dim/P_dom"/>
</dbReference>
<feature type="region of interest" description="Disordered" evidence="4">
    <location>
        <begin position="945"/>
        <end position="972"/>
    </location>
</feature>
<dbReference type="SUPFAM" id="SSF55874">
    <property type="entry name" value="ATPase domain of HSP90 chaperone/DNA topoisomerase II/histidine kinase"/>
    <property type="match status" value="2"/>
</dbReference>
<dbReference type="SUPFAM" id="SSF55785">
    <property type="entry name" value="PYP-like sensor domain (PAS domain)"/>
    <property type="match status" value="1"/>
</dbReference>
<feature type="region of interest" description="Disordered" evidence="4">
    <location>
        <begin position="1535"/>
        <end position="1564"/>
    </location>
</feature>
<dbReference type="GO" id="GO:0000155">
    <property type="term" value="F:phosphorelay sensor kinase activity"/>
    <property type="evidence" value="ECO:0007669"/>
    <property type="project" value="InterPro"/>
</dbReference>
<dbReference type="PRINTS" id="PR00344">
    <property type="entry name" value="BCTRLSENSOR"/>
</dbReference>
<dbReference type="RefSeq" id="XP_028478833.1">
    <property type="nucleotide sequence ID" value="XM_028619861.1"/>
</dbReference>
<feature type="compositionally biased region" description="Polar residues" evidence="4">
    <location>
        <begin position="1549"/>
        <end position="1564"/>
    </location>
</feature>
<feature type="modified residue" description="4-aspartylphosphate" evidence="2">
    <location>
        <position position="1034"/>
    </location>
</feature>
<dbReference type="Pfam" id="PF13188">
    <property type="entry name" value="PAS_8"/>
    <property type="match status" value="1"/>
</dbReference>
<dbReference type="SMART" id="SM00448">
    <property type="entry name" value="REC"/>
    <property type="match status" value="2"/>
</dbReference>
<feature type="compositionally biased region" description="Low complexity" evidence="4">
    <location>
        <begin position="949"/>
        <end position="970"/>
    </location>
</feature>
<dbReference type="InterPro" id="IPR000014">
    <property type="entry name" value="PAS"/>
</dbReference>
<dbReference type="InterPro" id="IPR036890">
    <property type="entry name" value="HATPase_C_sf"/>
</dbReference>
<feature type="domain" description="Histidine kinase" evidence="5">
    <location>
        <begin position="670"/>
        <end position="898"/>
    </location>
</feature>
<dbReference type="EMBL" id="RSCE01000002">
    <property type="protein sequence ID" value="RSH86048.1"/>
    <property type="molecule type" value="Genomic_DNA"/>
</dbReference>
<dbReference type="InterPro" id="IPR035965">
    <property type="entry name" value="PAS-like_dom_sf"/>
</dbReference>
<evidence type="ECO:0000313" key="8">
    <source>
        <dbReference type="Proteomes" id="UP000279236"/>
    </source>
</evidence>
<dbReference type="InterPro" id="IPR005467">
    <property type="entry name" value="His_kinase_dom"/>
</dbReference>
<dbReference type="InterPro" id="IPR001789">
    <property type="entry name" value="Sig_transdc_resp-reg_receiver"/>
</dbReference>
<dbReference type="CDD" id="cd00082">
    <property type="entry name" value="HisKA"/>
    <property type="match status" value="1"/>
</dbReference>
<gene>
    <name evidence="7" type="ORF">EHS24_004256</name>
</gene>
<dbReference type="GeneID" id="39588799"/>
<evidence type="ECO:0000259" key="5">
    <source>
        <dbReference type="PROSITE" id="PS50109"/>
    </source>
</evidence>
<dbReference type="Pfam" id="PF02518">
    <property type="entry name" value="HATPase_c"/>
    <property type="match status" value="2"/>
</dbReference>
<dbReference type="Pfam" id="PF00512">
    <property type="entry name" value="HisKA"/>
    <property type="match status" value="1"/>
</dbReference>
<reference evidence="7 8" key="1">
    <citation type="submission" date="2018-11" db="EMBL/GenBank/DDBJ databases">
        <title>Genome sequence of Apiotrichum porosum DSM 27194.</title>
        <authorList>
            <person name="Aliyu H."/>
            <person name="Gorte O."/>
            <person name="Ochsenreither K."/>
        </authorList>
    </citation>
    <scope>NUCLEOTIDE SEQUENCE [LARGE SCALE GENOMIC DNA]</scope>
    <source>
        <strain evidence="7 8">DSM 27194</strain>
    </source>
</reference>
<keyword evidence="8" id="KW-1185">Reference proteome</keyword>
<protein>
    <submittedName>
        <fullName evidence="7">Uncharacterized protein</fullName>
    </submittedName>
</protein>
<feature type="coiled-coil region" evidence="3">
    <location>
        <begin position="1226"/>
        <end position="1255"/>
    </location>
</feature>
<feature type="domain" description="Response regulatory" evidence="6">
    <location>
        <begin position="986"/>
        <end position="1099"/>
    </location>
</feature>
<evidence type="ECO:0000256" key="2">
    <source>
        <dbReference type="PROSITE-ProRule" id="PRU00169"/>
    </source>
</evidence>
<dbReference type="SMART" id="SM00091">
    <property type="entry name" value="PAS"/>
    <property type="match status" value="1"/>
</dbReference>
<sequence length="1750" mass="191983">MVADSQALSIPDVLESYPFPAFVLLCPHSQVSSPALSQAGTLPSPPQTPSTSSFPTSLYANQRWRRVTNGALLHECLSPDSQNELLRWLRDRISAPVASPELDTLSDDDSEDEDVDERHDGSARKAMSLEFHFPRRTRARRLELVASVLPSASSSSTGTTVMITTRPRSWRRSRPSHRTDASRPGTRRSSPVSGMRNMSHQSLPVFKDSFSKNVSPLLPSEVDGASVTASGRRRLPSKNLESINYGGGRYDVSINYKRGDNIFIGADGVVKTSPKDSYSGRPPNTAALFETVRWGETPLGPRESWTAQQRAFVQFLVHSTPLPAACYWGTGDDCTMLYNKAFAQECPDHPRRFAAHGPDMVQEELREPLGNLFDAVLAGSIVVKDDELSVRRDMDGHLREVYRRLFWAPVEDDDGTVMGTWHVTRDTTPTVVGNRRVGMLRDLGDCLSTVRTEHAFQSGVLETLHVHPKDVPFALLYYVEESVPTLRDPTRYPKSARLRLAGGIGVPDEHDSAPEVVSVSLVDDETPVPGALVAEDPTGSPANSYASTFDSVASADPGWGFANALLSRNTATVDCAELIDGYPFRVWDCLPSQAFVIPISLASDEGLPPAVLVMGVSPRIKLDPTYNLFAEDLRFVMASHLSAIRSYAAAERRLVDLAKLDRTKSSMFSSVSHELLAPLALISGPVDDVLADTPPEDKQKHELLTMAQRHIGRLSRLVSMLMNISALDAGRLQSSFVRVNLGMLTRNVAGLFRKIAANSKLQYTVLCDEKPRSVYVDREGWEKILCCLIENALKFTTEGFIRVCLEYTHKAAILTVTCSAVGIPGTHVEDTTVGLFPPEGYQGRRRGSANGAGESAISLILAEKLVHLHHGELEMEGRTLHETLDSGTIFRVRLPLGSSHLSPDVIGSSDEPLVAPSAGGGQFGRQVMEEVATWYSDYGAAHEDGDTNSSYTSPPSASGSGESKQSGSSGVRSIDSQGLHFVKDDVIMVVEDLADAQRYMKTIFEPYCTVVVAKSAKEALAISEKQALSLIISDVMLPGMNGVALLDALRTGTKAQQLVPVILLTAIDDRRTTDMLRADDYLAKPFNARELVVRANMQLQMGKKRLALENAFEKRTQELRMLSEHSPAGMFRADEGGRQLYANQAWYDLCGVPRGDHWGDYIHPDTQEKCGNEWMDFLASDDRVRNIETKWLNGQWTCTCLAKLDPAGGQAGGMIGSCIDITESKLNDELQAQRIQEAEKRRAEAEEARQQQELLIDITSHEIRNPISSLMQCSSMVRNNLLLLHEQIKQCLETPEGTIKPTHQLLYSMEEDLDALDSIYQCGLAQERISNDVLCLGKMQLDRLEMFDVDTDIRKLGQKVLSIFQSEARMNHISLALTLSPAIEDLGMETVMTDPVRLTQIVTNLLSNAIRFTANSKERRVELRIDAGVDAPDEDCCVKPPSSGPHVGPDPFVYLFVSVRDTGPGLTPAELETLFERFTQASPMTHTVFGGSGLGLFVCRKLAERMGGRIDVSSAYGKGSEFRFFVRTRAKVSPSQQPVEHATAKESKSGTTLSNNDPWPVSVPQTTVGGTVRKALPRLSFSGERTLPKLPNVLVVEDNLINRKVLLRQLTHVGIKSDSASDGLEACTKIQQVMDTASATEGYDCVLMDLEMPVMDGYTAARKIRAEEAAGRLRRSIIIALTGNARKARISEGMLDFDAAVIKPYRLDDLLRLMEKLIQRTKANGSVVAGTATDTDAADDVGGDAVSTVV</sequence>
<feature type="modified residue" description="4-aspartylphosphate" evidence="2">
    <location>
        <position position="1649"/>
    </location>
</feature>
<evidence type="ECO:0000259" key="6">
    <source>
        <dbReference type="PROSITE" id="PS50110"/>
    </source>
</evidence>
<name>A0A427Y4P3_9TREE</name>
<proteinExistence type="predicted"/>
<feature type="region of interest" description="Disordered" evidence="4">
    <location>
        <begin position="34"/>
        <end position="56"/>
    </location>
</feature>
<dbReference type="InterPro" id="IPR036097">
    <property type="entry name" value="HisK_dim/P_sf"/>
</dbReference>
<dbReference type="Proteomes" id="UP000279236">
    <property type="component" value="Unassembled WGS sequence"/>
</dbReference>
<dbReference type="InterPro" id="IPR011006">
    <property type="entry name" value="CheY-like_superfamily"/>
</dbReference>
<dbReference type="PANTHER" id="PTHR43547:SF2">
    <property type="entry name" value="HYBRID SIGNAL TRANSDUCTION HISTIDINE KINASE C"/>
    <property type="match status" value="1"/>
</dbReference>
<dbReference type="SMART" id="SM00388">
    <property type="entry name" value="HisKA"/>
    <property type="match status" value="2"/>
</dbReference>
<feature type="domain" description="Histidine kinase" evidence="5">
    <location>
        <begin position="1258"/>
        <end position="1530"/>
    </location>
</feature>
<dbReference type="Gene3D" id="3.40.50.2300">
    <property type="match status" value="2"/>
</dbReference>
<evidence type="ECO:0000256" key="4">
    <source>
        <dbReference type="SAM" id="MobiDB-lite"/>
    </source>
</evidence>
<dbReference type="Gene3D" id="1.10.287.130">
    <property type="match status" value="2"/>
</dbReference>
<feature type="compositionally biased region" description="Acidic residues" evidence="4">
    <location>
        <begin position="104"/>
        <end position="115"/>
    </location>
</feature>
<keyword evidence="1 2" id="KW-0597">Phosphoprotein</keyword>
<feature type="region of interest" description="Disordered" evidence="4">
    <location>
        <begin position="99"/>
        <end position="123"/>
    </location>
</feature>
<accession>A0A427Y4P3</accession>
<dbReference type="SUPFAM" id="SSF52172">
    <property type="entry name" value="CheY-like"/>
    <property type="match status" value="2"/>
</dbReference>
<dbReference type="PROSITE" id="PS50109">
    <property type="entry name" value="HIS_KIN"/>
    <property type="match status" value="2"/>
</dbReference>
<dbReference type="Pfam" id="PF00072">
    <property type="entry name" value="Response_reg"/>
    <property type="match status" value="2"/>
</dbReference>
<feature type="domain" description="Response regulatory" evidence="6">
    <location>
        <begin position="1592"/>
        <end position="1718"/>
    </location>
</feature>
<evidence type="ECO:0000256" key="3">
    <source>
        <dbReference type="SAM" id="Coils"/>
    </source>
</evidence>
<dbReference type="PROSITE" id="PS50110">
    <property type="entry name" value="RESPONSE_REGULATORY"/>
    <property type="match status" value="2"/>
</dbReference>
<dbReference type="Gene3D" id="3.30.450.20">
    <property type="entry name" value="PAS domain"/>
    <property type="match status" value="2"/>
</dbReference>
<comment type="caution">
    <text evidence="7">The sequence shown here is derived from an EMBL/GenBank/DDBJ whole genome shotgun (WGS) entry which is preliminary data.</text>
</comment>
<dbReference type="InterPro" id="IPR004358">
    <property type="entry name" value="Sig_transdc_His_kin-like_C"/>
</dbReference>
<feature type="region of interest" description="Disordered" evidence="4">
    <location>
        <begin position="153"/>
        <end position="198"/>
    </location>
</feature>
<evidence type="ECO:0000256" key="1">
    <source>
        <dbReference type="ARBA" id="ARBA00022553"/>
    </source>
</evidence>
<evidence type="ECO:0000313" key="7">
    <source>
        <dbReference type="EMBL" id="RSH86048.1"/>
    </source>
</evidence>
<organism evidence="7 8">
    <name type="scientific">Apiotrichum porosum</name>
    <dbReference type="NCBI Taxonomy" id="105984"/>
    <lineage>
        <taxon>Eukaryota</taxon>
        <taxon>Fungi</taxon>
        <taxon>Dikarya</taxon>
        <taxon>Basidiomycota</taxon>
        <taxon>Agaricomycotina</taxon>
        <taxon>Tremellomycetes</taxon>
        <taxon>Trichosporonales</taxon>
        <taxon>Trichosporonaceae</taxon>
        <taxon>Apiotrichum</taxon>
    </lineage>
</organism>